<dbReference type="Proteomes" id="UP001161247">
    <property type="component" value="Chromosome 3"/>
</dbReference>
<name>A0AAV1CR68_OLDCO</name>
<sequence length="894" mass="100105">MSLKLPHQKLVSASCPDPWLSIKPTRIYAVSSKVVGLNHLRLHQRYGKKRHRLRLSLLDDCNLSFSCGISNCKKPSVIFCKFRRNKFLIPRASADEGVTVNGSPRASTSSEGGGMRVKLDEPLQAEDNSIGLVQLLYDAARVFELALREQSSLSKISWFSTAWIGVDKTAWIKELSYQASVYSLLKAACEISSRGERRDRDINVFVQRSLSRQSAPLETVINEKLSVKQPEVYDWFWTNQVPGAVTNFVNYFEKDQRFAAATSVFGVSGNSSDLSLLILALSCIAAITKLGPTKISCPQFFSIFSDTTGRLMDMLVEFVPIRKAYESVKDIGLRREFLVHFGPRAATCRVNRDGCTEEVIFWVGFVQKQLQKAIDRERIWSKLTTSESIEVLERDLAIIGFFTALGRSTQAFLSANGFKSTDGPIEALIRYLIGGGVLFYPQLSSISSYQLYVEVVSEELDWLPFYPGSSRTLSQSFGHKKTEEIPPNPEAIAIVLDVCSHWISSFIKYSKWLENPSNIKAANFLSKGHQKLKMCVEELGMEMSKSGTYTPAERENPDSFNKALESVEEALRRLEGLLQELHVSSSSGKEQLQAACSDLERIRRIKKEAEFLEASFRAKEASLQRGGDVSESSSAGNKRQHSRGKNSSTASMNKDGSTRDNDSRRFWGLLTSRRRKSNDSGSSMADGNARDEEFFEQKTSSIVLPDSESNEVQRFEVLRNELMELEKRVQKSADPSNYEEEDIQTTDETSIQRNRGTALVKSQKKDGIIEKSLDKLKETSTDVWQGTQLLAIDVVAALGLLRRSVIGDELTEKEKQVLRRTLTDLASVIPIGILMLLPVTAVGHAAMLAAIQRYVPGLIPSTYGPDRLDLLRQLEKVKELEDEVNLNENITETP</sequence>
<feature type="region of interest" description="Disordered" evidence="1">
    <location>
        <begin position="728"/>
        <end position="755"/>
    </location>
</feature>
<evidence type="ECO:0000313" key="3">
    <source>
        <dbReference type="Proteomes" id="UP001161247"/>
    </source>
</evidence>
<feature type="compositionally biased region" description="Polar residues" evidence="1">
    <location>
        <begin position="645"/>
        <end position="655"/>
    </location>
</feature>
<dbReference type="GO" id="GO:0030003">
    <property type="term" value="P:intracellular monoatomic cation homeostasis"/>
    <property type="evidence" value="ECO:0007669"/>
    <property type="project" value="TreeGrafter"/>
</dbReference>
<organism evidence="2 3">
    <name type="scientific">Oldenlandia corymbosa var. corymbosa</name>
    <dbReference type="NCBI Taxonomy" id="529605"/>
    <lineage>
        <taxon>Eukaryota</taxon>
        <taxon>Viridiplantae</taxon>
        <taxon>Streptophyta</taxon>
        <taxon>Embryophyta</taxon>
        <taxon>Tracheophyta</taxon>
        <taxon>Spermatophyta</taxon>
        <taxon>Magnoliopsida</taxon>
        <taxon>eudicotyledons</taxon>
        <taxon>Gunneridae</taxon>
        <taxon>Pentapetalae</taxon>
        <taxon>asterids</taxon>
        <taxon>lamiids</taxon>
        <taxon>Gentianales</taxon>
        <taxon>Rubiaceae</taxon>
        <taxon>Rubioideae</taxon>
        <taxon>Spermacoceae</taxon>
        <taxon>Hedyotis-Oldenlandia complex</taxon>
        <taxon>Oldenlandia</taxon>
    </lineage>
</organism>
<dbReference type="EMBL" id="OX459120">
    <property type="protein sequence ID" value="CAI9097668.1"/>
    <property type="molecule type" value="Genomic_DNA"/>
</dbReference>
<gene>
    <name evidence="2" type="ORF">OLC1_LOCUS8099</name>
</gene>
<proteinExistence type="predicted"/>
<feature type="compositionally biased region" description="Polar residues" evidence="1">
    <location>
        <begin position="746"/>
        <end position="755"/>
    </location>
</feature>
<dbReference type="GO" id="GO:0005743">
    <property type="term" value="C:mitochondrial inner membrane"/>
    <property type="evidence" value="ECO:0007669"/>
    <property type="project" value="InterPro"/>
</dbReference>
<evidence type="ECO:0000313" key="2">
    <source>
        <dbReference type="EMBL" id="CAI9097668.1"/>
    </source>
</evidence>
<dbReference type="PANTHER" id="PTHR14009">
    <property type="entry name" value="LEUCINE ZIPPER-EF-HAND CONTAINING TRANSMEMBRANE PROTEIN"/>
    <property type="match status" value="1"/>
</dbReference>
<feature type="compositionally biased region" description="Basic and acidic residues" evidence="1">
    <location>
        <begin position="656"/>
        <end position="665"/>
    </location>
</feature>
<reference evidence="2" key="1">
    <citation type="submission" date="2023-03" db="EMBL/GenBank/DDBJ databases">
        <authorList>
            <person name="Julca I."/>
        </authorList>
    </citation>
    <scope>NUCLEOTIDE SEQUENCE</scope>
</reference>
<keyword evidence="3" id="KW-1185">Reference proteome</keyword>
<dbReference type="PANTHER" id="PTHR14009:SF9">
    <property type="entry name" value="LETM1-LIKE PROTEIN"/>
    <property type="match status" value="1"/>
</dbReference>
<evidence type="ECO:0000256" key="1">
    <source>
        <dbReference type="SAM" id="MobiDB-lite"/>
    </source>
</evidence>
<dbReference type="AlphaFoldDB" id="A0AAV1CR68"/>
<accession>A0AAV1CR68</accession>
<protein>
    <submittedName>
        <fullName evidence="2">OLC1v1034138C1</fullName>
    </submittedName>
</protein>
<feature type="region of interest" description="Disordered" evidence="1">
    <location>
        <begin position="622"/>
        <end position="691"/>
    </location>
</feature>
<dbReference type="InterPro" id="IPR044202">
    <property type="entry name" value="LETM1/MDM38-like"/>
</dbReference>